<dbReference type="Proteomes" id="UP000316426">
    <property type="component" value="Chromosome"/>
</dbReference>
<dbReference type="RefSeq" id="WP_145116724.1">
    <property type="nucleotide sequence ID" value="NZ_CP036349.1"/>
</dbReference>
<gene>
    <name evidence="1" type="ORF">Spa11_45000</name>
</gene>
<accession>A0A518KER4</accession>
<evidence type="ECO:0000313" key="1">
    <source>
        <dbReference type="EMBL" id="QDV76270.1"/>
    </source>
</evidence>
<organism evidence="1 2">
    <name type="scientific">Botrimarina mediterranea</name>
    <dbReference type="NCBI Taxonomy" id="2528022"/>
    <lineage>
        <taxon>Bacteria</taxon>
        <taxon>Pseudomonadati</taxon>
        <taxon>Planctomycetota</taxon>
        <taxon>Planctomycetia</taxon>
        <taxon>Pirellulales</taxon>
        <taxon>Lacipirellulaceae</taxon>
        <taxon>Botrimarina</taxon>
    </lineage>
</organism>
<evidence type="ECO:0000313" key="2">
    <source>
        <dbReference type="Proteomes" id="UP000316426"/>
    </source>
</evidence>
<keyword evidence="2" id="KW-1185">Reference proteome</keyword>
<proteinExistence type="predicted"/>
<protein>
    <submittedName>
        <fullName evidence="1">Uncharacterized protein</fullName>
    </submittedName>
</protein>
<dbReference type="EMBL" id="CP036349">
    <property type="protein sequence ID" value="QDV76270.1"/>
    <property type="molecule type" value="Genomic_DNA"/>
</dbReference>
<dbReference type="KEGG" id="bmei:Spa11_45000"/>
<sequence length="134" mass="14505">MKTLRRTAVLLWASPYSAIGLTIGAIGLATGGGGRVRDGVAEFHGGFTRWVVRHSPLGENCGAITLGHTVIGQTEAILDFAHHHELVHVRQFERWGPLMGPAYVGASIVVWLAGGRAYLDNPFEKEAFEKESIV</sequence>
<reference evidence="1 2" key="1">
    <citation type="submission" date="2019-02" db="EMBL/GenBank/DDBJ databases">
        <title>Deep-cultivation of Planctomycetes and their phenomic and genomic characterization uncovers novel biology.</title>
        <authorList>
            <person name="Wiegand S."/>
            <person name="Jogler M."/>
            <person name="Boedeker C."/>
            <person name="Pinto D."/>
            <person name="Vollmers J."/>
            <person name="Rivas-Marin E."/>
            <person name="Kohn T."/>
            <person name="Peeters S.H."/>
            <person name="Heuer A."/>
            <person name="Rast P."/>
            <person name="Oberbeckmann S."/>
            <person name="Bunk B."/>
            <person name="Jeske O."/>
            <person name="Meyerdierks A."/>
            <person name="Storesund J.E."/>
            <person name="Kallscheuer N."/>
            <person name="Luecker S."/>
            <person name="Lage O.M."/>
            <person name="Pohl T."/>
            <person name="Merkel B.J."/>
            <person name="Hornburger P."/>
            <person name="Mueller R.-W."/>
            <person name="Bruemmer F."/>
            <person name="Labrenz M."/>
            <person name="Spormann A.M."/>
            <person name="Op den Camp H."/>
            <person name="Overmann J."/>
            <person name="Amann R."/>
            <person name="Jetten M.S.M."/>
            <person name="Mascher T."/>
            <person name="Medema M.H."/>
            <person name="Devos D.P."/>
            <person name="Kaster A.-K."/>
            <person name="Ovreas L."/>
            <person name="Rohde M."/>
            <person name="Galperin M.Y."/>
            <person name="Jogler C."/>
        </authorList>
    </citation>
    <scope>NUCLEOTIDE SEQUENCE [LARGE SCALE GENOMIC DNA]</scope>
    <source>
        <strain evidence="1 2">Spa11</strain>
    </source>
</reference>
<dbReference type="AlphaFoldDB" id="A0A518KER4"/>
<name>A0A518KER4_9BACT</name>